<accession>A0A7X1ZBD4</accession>
<proteinExistence type="inferred from homology"/>
<evidence type="ECO:0000256" key="6">
    <source>
        <dbReference type="ARBA" id="ARBA00022884"/>
    </source>
</evidence>
<dbReference type="GO" id="GO:0000049">
    <property type="term" value="F:tRNA binding"/>
    <property type="evidence" value="ECO:0007669"/>
    <property type="project" value="UniProtKB-UniRule"/>
</dbReference>
<comment type="function">
    <text evidence="1 7">RNaseP catalyzes the removal of the 5'-leader sequence from pre-tRNA to produce the mature 5'-terminus. It can also cleave other RNA substrates such as 4.5S RNA. The protein component plays an auxiliary but essential role in vivo by binding to the 5'-leader sequence and broadening the substrate specificity of the ribozyme.</text>
</comment>
<dbReference type="HAMAP" id="MF_00227">
    <property type="entry name" value="RNase_P"/>
    <property type="match status" value="1"/>
</dbReference>
<keyword evidence="3 7" id="KW-0540">Nuclease</keyword>
<evidence type="ECO:0000256" key="9">
    <source>
        <dbReference type="SAM" id="MobiDB-lite"/>
    </source>
</evidence>
<evidence type="ECO:0000256" key="7">
    <source>
        <dbReference type="HAMAP-Rule" id="MF_00227"/>
    </source>
</evidence>
<dbReference type="PANTHER" id="PTHR33992:SF1">
    <property type="entry name" value="RIBONUCLEASE P PROTEIN COMPONENT"/>
    <property type="match status" value="1"/>
</dbReference>
<evidence type="ECO:0000256" key="1">
    <source>
        <dbReference type="ARBA" id="ARBA00002663"/>
    </source>
</evidence>
<dbReference type="InterPro" id="IPR000100">
    <property type="entry name" value="RNase_P"/>
</dbReference>
<reference evidence="10 11" key="1">
    <citation type="submission" date="2019-10" db="EMBL/GenBank/DDBJ databases">
        <title>Draft whole-genome sequence of the purple nonsulfur photosynthetic bacterium Roseospira navarrensis DSM 15114.</title>
        <authorList>
            <person name="Kyndt J.A."/>
            <person name="Meyer T.E."/>
        </authorList>
    </citation>
    <scope>NUCLEOTIDE SEQUENCE [LARGE SCALE GENOMIC DNA]</scope>
    <source>
        <strain evidence="10 11">DSM 15114</strain>
    </source>
</reference>
<organism evidence="10 11">
    <name type="scientific">Roseospira navarrensis</name>
    <dbReference type="NCBI Taxonomy" id="140058"/>
    <lineage>
        <taxon>Bacteria</taxon>
        <taxon>Pseudomonadati</taxon>
        <taxon>Pseudomonadota</taxon>
        <taxon>Alphaproteobacteria</taxon>
        <taxon>Rhodospirillales</taxon>
        <taxon>Rhodospirillaceae</taxon>
        <taxon>Roseospira</taxon>
    </lineage>
</organism>
<protein>
    <recommendedName>
        <fullName evidence="7 8">Ribonuclease P protein component</fullName>
        <shortName evidence="7">RNase P protein</shortName>
        <shortName evidence="7">RNaseP protein</shortName>
        <ecNumber evidence="7 8">3.1.26.5</ecNumber>
    </recommendedName>
    <alternativeName>
        <fullName evidence="7">Protein C5</fullName>
    </alternativeName>
</protein>
<dbReference type="InterPro" id="IPR020539">
    <property type="entry name" value="RNase_P_CS"/>
</dbReference>
<gene>
    <name evidence="7 10" type="primary">rnpA</name>
    <name evidence="10" type="ORF">GHC57_02665</name>
</gene>
<dbReference type="NCBIfam" id="TIGR00188">
    <property type="entry name" value="rnpA"/>
    <property type="match status" value="1"/>
</dbReference>
<dbReference type="Gene3D" id="3.30.230.10">
    <property type="match status" value="1"/>
</dbReference>
<name>A0A7X1ZBD4_9PROT</name>
<feature type="compositionally biased region" description="Gly residues" evidence="9">
    <location>
        <begin position="146"/>
        <end position="162"/>
    </location>
</feature>
<dbReference type="InterPro" id="IPR014721">
    <property type="entry name" value="Ribsml_uS5_D2-typ_fold_subgr"/>
</dbReference>
<keyword evidence="11" id="KW-1185">Reference proteome</keyword>
<feature type="region of interest" description="Disordered" evidence="9">
    <location>
        <begin position="139"/>
        <end position="172"/>
    </location>
</feature>
<evidence type="ECO:0000313" key="10">
    <source>
        <dbReference type="EMBL" id="MQX35414.1"/>
    </source>
</evidence>
<dbReference type="EMBL" id="WIVE01000004">
    <property type="protein sequence ID" value="MQX35414.1"/>
    <property type="molecule type" value="Genomic_DNA"/>
</dbReference>
<keyword evidence="2 7" id="KW-0819">tRNA processing</keyword>
<evidence type="ECO:0000256" key="8">
    <source>
        <dbReference type="NCBIfam" id="TIGR00188"/>
    </source>
</evidence>
<dbReference type="OrthoDB" id="9810867at2"/>
<feature type="region of interest" description="Disordered" evidence="9">
    <location>
        <begin position="1"/>
        <end position="28"/>
    </location>
</feature>
<comment type="catalytic activity">
    <reaction evidence="7">
        <text>Endonucleolytic cleavage of RNA, removing 5'-extranucleotides from tRNA precursor.</text>
        <dbReference type="EC" id="3.1.26.5"/>
    </reaction>
</comment>
<dbReference type="PROSITE" id="PS00648">
    <property type="entry name" value="RIBONUCLEASE_P"/>
    <property type="match status" value="1"/>
</dbReference>
<dbReference type="SUPFAM" id="SSF54211">
    <property type="entry name" value="Ribosomal protein S5 domain 2-like"/>
    <property type="match status" value="1"/>
</dbReference>
<dbReference type="InterPro" id="IPR020568">
    <property type="entry name" value="Ribosomal_Su5_D2-typ_SF"/>
</dbReference>
<dbReference type="Pfam" id="PF00825">
    <property type="entry name" value="Ribonuclease_P"/>
    <property type="match status" value="1"/>
</dbReference>
<feature type="compositionally biased region" description="Low complexity" evidence="9">
    <location>
        <begin position="163"/>
        <end position="172"/>
    </location>
</feature>
<comment type="subunit">
    <text evidence="7">Consists of a catalytic RNA component (M1 or rnpB) and a protein subunit.</text>
</comment>
<dbReference type="PANTHER" id="PTHR33992">
    <property type="entry name" value="RIBONUCLEASE P PROTEIN COMPONENT"/>
    <property type="match status" value="1"/>
</dbReference>
<keyword evidence="6 7" id="KW-0694">RNA-binding</keyword>
<evidence type="ECO:0000256" key="2">
    <source>
        <dbReference type="ARBA" id="ARBA00022694"/>
    </source>
</evidence>
<comment type="similarity">
    <text evidence="7">Belongs to the RnpA family.</text>
</comment>
<keyword evidence="5 7" id="KW-0378">Hydrolase</keyword>
<dbReference type="GO" id="GO:0030677">
    <property type="term" value="C:ribonuclease P complex"/>
    <property type="evidence" value="ECO:0007669"/>
    <property type="project" value="TreeGrafter"/>
</dbReference>
<evidence type="ECO:0000256" key="5">
    <source>
        <dbReference type="ARBA" id="ARBA00022801"/>
    </source>
</evidence>
<dbReference type="Proteomes" id="UP000434582">
    <property type="component" value="Unassembled WGS sequence"/>
</dbReference>
<dbReference type="RefSeq" id="WP_153340888.1">
    <property type="nucleotide sequence ID" value="NZ_WIVE01000004.1"/>
</dbReference>
<dbReference type="GO" id="GO:0001682">
    <property type="term" value="P:tRNA 5'-leader removal"/>
    <property type="evidence" value="ECO:0007669"/>
    <property type="project" value="UniProtKB-UniRule"/>
</dbReference>
<comment type="caution">
    <text evidence="10">The sequence shown here is derived from an EMBL/GenBank/DDBJ whole genome shotgun (WGS) entry which is preliminary data.</text>
</comment>
<dbReference type="AlphaFoldDB" id="A0A7X1ZBD4"/>
<evidence type="ECO:0000256" key="3">
    <source>
        <dbReference type="ARBA" id="ARBA00022722"/>
    </source>
</evidence>
<dbReference type="GO" id="GO:0004526">
    <property type="term" value="F:ribonuclease P activity"/>
    <property type="evidence" value="ECO:0007669"/>
    <property type="project" value="UniProtKB-UniRule"/>
</dbReference>
<evidence type="ECO:0000256" key="4">
    <source>
        <dbReference type="ARBA" id="ARBA00022759"/>
    </source>
</evidence>
<keyword evidence="4 7" id="KW-0255">Endonuclease</keyword>
<dbReference type="GO" id="GO:0042781">
    <property type="term" value="F:3'-tRNA processing endoribonuclease activity"/>
    <property type="evidence" value="ECO:0007669"/>
    <property type="project" value="TreeGrafter"/>
</dbReference>
<sequence length="172" mass="18161">MDAPQDAPQSRTTDPAPEAAAGTRPARLKRRGDFLRVAAARRKVVTAGFILQAAPNPAVRRLPAGATPPGPRLGFTCSRKVGNAVVRNRARRRLRAAADTVFPTDARPGLDYVLIGRQETNDQTFARLLEDLRKALKRVAEARPTPGGGGGGRKGRPGGRSGGRPSRAEGGA</sequence>
<evidence type="ECO:0000313" key="11">
    <source>
        <dbReference type="Proteomes" id="UP000434582"/>
    </source>
</evidence>
<dbReference type="EC" id="3.1.26.5" evidence="7 8"/>